<dbReference type="GO" id="GO:0016989">
    <property type="term" value="F:sigma factor antagonist activity"/>
    <property type="evidence" value="ECO:0007669"/>
    <property type="project" value="TreeGrafter"/>
</dbReference>
<dbReference type="AlphaFoldDB" id="A0A1H6D219"/>
<sequence length="314" mass="34518">MTGKSPTNVDGHVLEEAAGWVARLQSRDATDSDRHDFQNWLARDPAHRTAYDELRQLWGELREVPLGSERFKAKTRRVALGNLLTLIVVFGLSFALYRLGLIDRFRADHYTVVGEVRSVALDDGTRVDLNTDSAIAVFYSAGERRIELLRGEAFFDVAKNPARPFIVAEGSWRATALGTRYGVRAAGPSEGDVRVEEGRVEVSNGGDRVVLGAGEAVSLSGAKRLSVTQTDVANETAWRSGKLVFSGRPLREVLTALERYRLGRIVVLDEGAANQTVSGIFDLRDTDQALDVLESSLPLSVHRLSSMIVVVRSR</sequence>
<name>A0A1H6D219_9HYPH</name>
<keyword evidence="1" id="KW-0812">Transmembrane</keyword>
<evidence type="ECO:0000256" key="1">
    <source>
        <dbReference type="SAM" id="Phobius"/>
    </source>
</evidence>
<dbReference type="Pfam" id="PF04773">
    <property type="entry name" value="FecR"/>
    <property type="match status" value="1"/>
</dbReference>
<dbReference type="PIRSF" id="PIRSF018266">
    <property type="entry name" value="FecR"/>
    <property type="match status" value="1"/>
</dbReference>
<evidence type="ECO:0000259" key="3">
    <source>
        <dbReference type="Pfam" id="PF16220"/>
    </source>
</evidence>
<feature type="domain" description="FecR protein" evidence="2">
    <location>
        <begin position="110"/>
        <end position="201"/>
    </location>
</feature>
<keyword evidence="1" id="KW-1133">Transmembrane helix</keyword>
<protein>
    <submittedName>
        <fullName evidence="4">FecR family protein</fullName>
    </submittedName>
</protein>
<dbReference type="PANTHER" id="PTHR30273">
    <property type="entry name" value="PERIPLASMIC SIGNAL SENSOR AND SIGMA FACTOR ACTIVATOR FECR-RELATED"/>
    <property type="match status" value="1"/>
</dbReference>
<keyword evidence="5" id="KW-1185">Reference proteome</keyword>
<dbReference type="RefSeq" id="WP_103875217.1">
    <property type="nucleotide sequence ID" value="NZ_FNUY01000014.1"/>
</dbReference>
<dbReference type="InterPro" id="IPR012373">
    <property type="entry name" value="Ferrdict_sens_TM"/>
</dbReference>
<gene>
    <name evidence="4" type="ORF">SAMN04488115_11431</name>
</gene>
<dbReference type="EMBL" id="FNUY01000014">
    <property type="protein sequence ID" value="SEG79114.1"/>
    <property type="molecule type" value="Genomic_DNA"/>
</dbReference>
<evidence type="ECO:0000313" key="5">
    <source>
        <dbReference type="Proteomes" id="UP000236743"/>
    </source>
</evidence>
<keyword evidence="1" id="KW-0472">Membrane</keyword>
<dbReference type="Proteomes" id="UP000236743">
    <property type="component" value="Unassembled WGS sequence"/>
</dbReference>
<dbReference type="Gene3D" id="2.60.120.1440">
    <property type="match status" value="1"/>
</dbReference>
<dbReference type="Gene3D" id="3.55.50.30">
    <property type="match status" value="1"/>
</dbReference>
<dbReference type="InterPro" id="IPR006860">
    <property type="entry name" value="FecR"/>
</dbReference>
<dbReference type="Pfam" id="PF16220">
    <property type="entry name" value="DUF4880"/>
    <property type="match status" value="1"/>
</dbReference>
<feature type="domain" description="FecR N-terminal" evidence="3">
    <location>
        <begin position="15"/>
        <end position="57"/>
    </location>
</feature>
<dbReference type="PANTHER" id="PTHR30273:SF2">
    <property type="entry name" value="PROTEIN FECR"/>
    <property type="match status" value="1"/>
</dbReference>
<accession>A0A1H6D219</accession>
<proteinExistence type="predicted"/>
<evidence type="ECO:0000259" key="2">
    <source>
        <dbReference type="Pfam" id="PF04773"/>
    </source>
</evidence>
<dbReference type="InterPro" id="IPR032623">
    <property type="entry name" value="FecR_N"/>
</dbReference>
<dbReference type="OrthoDB" id="636724at2"/>
<evidence type="ECO:0000313" key="4">
    <source>
        <dbReference type="EMBL" id="SEG79114.1"/>
    </source>
</evidence>
<organism evidence="4 5">
    <name type="scientific">Bosea lathyri</name>
    <dbReference type="NCBI Taxonomy" id="1036778"/>
    <lineage>
        <taxon>Bacteria</taxon>
        <taxon>Pseudomonadati</taxon>
        <taxon>Pseudomonadota</taxon>
        <taxon>Alphaproteobacteria</taxon>
        <taxon>Hyphomicrobiales</taxon>
        <taxon>Boseaceae</taxon>
        <taxon>Bosea</taxon>
    </lineage>
</organism>
<feature type="transmembrane region" description="Helical" evidence="1">
    <location>
        <begin position="78"/>
        <end position="97"/>
    </location>
</feature>
<reference evidence="4 5" key="1">
    <citation type="submission" date="2016-10" db="EMBL/GenBank/DDBJ databases">
        <authorList>
            <person name="de Groot N.N."/>
        </authorList>
    </citation>
    <scope>NUCLEOTIDE SEQUENCE [LARGE SCALE GENOMIC DNA]</scope>
    <source>
        <strain evidence="4 5">DSM 26656</strain>
    </source>
</reference>